<dbReference type="GO" id="GO:0003677">
    <property type="term" value="F:DNA binding"/>
    <property type="evidence" value="ECO:0007669"/>
    <property type="project" value="UniProtKB-KW"/>
</dbReference>
<evidence type="ECO:0000259" key="6">
    <source>
        <dbReference type="Pfam" id="PF04539"/>
    </source>
</evidence>
<accession>A0A7Y9E7K0</accession>
<keyword evidence="1" id="KW-0805">Transcription regulation</keyword>
<evidence type="ECO:0000256" key="5">
    <source>
        <dbReference type="SAM" id="MobiDB-lite"/>
    </source>
</evidence>
<evidence type="ECO:0000259" key="8">
    <source>
        <dbReference type="Pfam" id="PF04545"/>
    </source>
</evidence>
<dbReference type="NCBIfam" id="TIGR02937">
    <property type="entry name" value="sigma70-ECF"/>
    <property type="match status" value="1"/>
</dbReference>
<dbReference type="PANTHER" id="PTHR30385">
    <property type="entry name" value="SIGMA FACTOR F FLAGELLAR"/>
    <property type="match status" value="1"/>
</dbReference>
<evidence type="ECO:0000256" key="2">
    <source>
        <dbReference type="ARBA" id="ARBA00023082"/>
    </source>
</evidence>
<keyword evidence="4" id="KW-0804">Transcription</keyword>
<dbReference type="Gene3D" id="1.20.120.1810">
    <property type="match status" value="1"/>
</dbReference>
<dbReference type="RefSeq" id="WP_179664260.1">
    <property type="nucleotide sequence ID" value="NZ_JACCBG010000001.1"/>
</dbReference>
<keyword evidence="2" id="KW-0731">Sigma factor</keyword>
<feature type="region of interest" description="Disordered" evidence="5">
    <location>
        <begin position="1"/>
        <end position="27"/>
    </location>
</feature>
<organism evidence="9 10">
    <name type="scientific">Nocardioides panaciterrulae</name>
    <dbReference type="NCBI Taxonomy" id="661492"/>
    <lineage>
        <taxon>Bacteria</taxon>
        <taxon>Bacillati</taxon>
        <taxon>Actinomycetota</taxon>
        <taxon>Actinomycetes</taxon>
        <taxon>Propionibacteriales</taxon>
        <taxon>Nocardioidaceae</taxon>
        <taxon>Nocardioides</taxon>
    </lineage>
</organism>
<dbReference type="InterPro" id="IPR007624">
    <property type="entry name" value="RNA_pol_sigma70_r3"/>
</dbReference>
<keyword evidence="10" id="KW-1185">Reference proteome</keyword>
<proteinExistence type="predicted"/>
<dbReference type="InterPro" id="IPR000943">
    <property type="entry name" value="RNA_pol_sigma70"/>
</dbReference>
<dbReference type="Pfam" id="PF04545">
    <property type="entry name" value="Sigma70_r4"/>
    <property type="match status" value="1"/>
</dbReference>
<dbReference type="AlphaFoldDB" id="A0A7Y9E7K0"/>
<evidence type="ECO:0000313" key="9">
    <source>
        <dbReference type="EMBL" id="NYD42649.1"/>
    </source>
</evidence>
<evidence type="ECO:0000259" key="7">
    <source>
        <dbReference type="Pfam" id="PF04542"/>
    </source>
</evidence>
<dbReference type="Proteomes" id="UP000535511">
    <property type="component" value="Unassembled WGS sequence"/>
</dbReference>
<gene>
    <name evidence="9" type="ORF">BJZ21_002732</name>
</gene>
<evidence type="ECO:0000256" key="3">
    <source>
        <dbReference type="ARBA" id="ARBA00023125"/>
    </source>
</evidence>
<dbReference type="PRINTS" id="PR00046">
    <property type="entry name" value="SIGMA70FCT"/>
</dbReference>
<dbReference type="GO" id="GO:0016987">
    <property type="term" value="F:sigma factor activity"/>
    <property type="evidence" value="ECO:0007669"/>
    <property type="project" value="UniProtKB-KW"/>
</dbReference>
<dbReference type="PANTHER" id="PTHR30385:SF4">
    <property type="entry name" value="RNA POLYMERASE SIGMA-E FACTOR"/>
    <property type="match status" value="1"/>
</dbReference>
<evidence type="ECO:0000256" key="1">
    <source>
        <dbReference type="ARBA" id="ARBA00023015"/>
    </source>
</evidence>
<dbReference type="EMBL" id="JACCBG010000001">
    <property type="protein sequence ID" value="NYD42649.1"/>
    <property type="molecule type" value="Genomic_DNA"/>
</dbReference>
<evidence type="ECO:0000313" key="10">
    <source>
        <dbReference type="Proteomes" id="UP000535511"/>
    </source>
</evidence>
<dbReference type="GO" id="GO:0006352">
    <property type="term" value="P:DNA-templated transcription initiation"/>
    <property type="evidence" value="ECO:0007669"/>
    <property type="project" value="InterPro"/>
</dbReference>
<reference evidence="9 10" key="1">
    <citation type="submission" date="2020-07" db="EMBL/GenBank/DDBJ databases">
        <title>Sequencing the genomes of 1000 actinobacteria strains.</title>
        <authorList>
            <person name="Klenk H.-P."/>
        </authorList>
    </citation>
    <scope>NUCLEOTIDE SEQUENCE [LARGE SCALE GENOMIC DNA]</scope>
    <source>
        <strain evidence="9 10">DSM 21350</strain>
    </source>
</reference>
<dbReference type="InterPro" id="IPR014284">
    <property type="entry name" value="RNA_pol_sigma-70_dom"/>
</dbReference>
<feature type="domain" description="RNA polymerase sigma-70 region 3" evidence="6">
    <location>
        <begin position="139"/>
        <end position="209"/>
    </location>
</feature>
<keyword evidence="3" id="KW-0238">DNA-binding</keyword>
<feature type="domain" description="RNA polymerase sigma-70 region 4" evidence="8">
    <location>
        <begin position="227"/>
        <end position="274"/>
    </location>
</feature>
<dbReference type="Pfam" id="PF04539">
    <property type="entry name" value="Sigma70_r3"/>
    <property type="match status" value="1"/>
</dbReference>
<dbReference type="InterPro" id="IPR013324">
    <property type="entry name" value="RNA_pol_sigma_r3/r4-like"/>
</dbReference>
<sequence>MTIAASPSPAPDTSFADLGPERSGTLSLPRERRIRLTAELLQQAADTRDAARREEILDRVVLMNMGVARTIAHRYGQRGVPSEDLEQVAYLALTRAARHFDVSMHHDFLSYAVPTVRGEIRKYFRDLGWFVRPPRRVQETQSKVVAARDSLSTAGGRPVTAAEIAEKLGEDVATVEEALAAQGCFTPTSLDLPVHDGATATLGDELTDSVVDGLGAAEARVVLAPLMRRLSDRDRRIVCLRFFVDRTQQEIAEEIGVTQMQVSRLLARILRDLRRMIEEEEAVAS</sequence>
<dbReference type="Pfam" id="PF04542">
    <property type="entry name" value="Sigma70_r2"/>
    <property type="match status" value="1"/>
</dbReference>
<dbReference type="SUPFAM" id="SSF88946">
    <property type="entry name" value="Sigma2 domain of RNA polymerase sigma factors"/>
    <property type="match status" value="1"/>
</dbReference>
<dbReference type="CDD" id="cd06171">
    <property type="entry name" value="Sigma70_r4"/>
    <property type="match status" value="1"/>
</dbReference>
<dbReference type="SUPFAM" id="SSF88659">
    <property type="entry name" value="Sigma3 and sigma4 domains of RNA polymerase sigma factors"/>
    <property type="match status" value="2"/>
</dbReference>
<dbReference type="InterPro" id="IPR036388">
    <property type="entry name" value="WH-like_DNA-bd_sf"/>
</dbReference>
<dbReference type="InterPro" id="IPR013325">
    <property type="entry name" value="RNA_pol_sigma_r2"/>
</dbReference>
<evidence type="ECO:0000256" key="4">
    <source>
        <dbReference type="ARBA" id="ARBA00023163"/>
    </source>
</evidence>
<comment type="caution">
    <text evidence="9">The sequence shown here is derived from an EMBL/GenBank/DDBJ whole genome shotgun (WGS) entry which is preliminary data.</text>
</comment>
<dbReference type="Gene3D" id="1.10.10.10">
    <property type="entry name" value="Winged helix-like DNA-binding domain superfamily/Winged helix DNA-binding domain"/>
    <property type="match status" value="2"/>
</dbReference>
<dbReference type="InterPro" id="IPR007630">
    <property type="entry name" value="RNA_pol_sigma70_r4"/>
</dbReference>
<name>A0A7Y9E7K0_9ACTN</name>
<feature type="domain" description="RNA polymerase sigma-70 region 2" evidence="7">
    <location>
        <begin position="65"/>
        <end position="129"/>
    </location>
</feature>
<protein>
    <submittedName>
        <fullName evidence="9">RNA polymerase sigma-B factor</fullName>
    </submittedName>
</protein>
<dbReference type="InterPro" id="IPR007627">
    <property type="entry name" value="RNA_pol_sigma70_r2"/>
</dbReference>